<dbReference type="KEGG" id="oat:OAN307_c31330"/>
<evidence type="ECO:0000313" key="1">
    <source>
        <dbReference type="EMBL" id="AGI68667.1"/>
    </source>
</evidence>
<keyword evidence="2" id="KW-1185">Reference proteome</keyword>
<gene>
    <name evidence="1" type="ORF">OAN307_c31330</name>
</gene>
<sequence length="152" mass="16408">MNIRIWPNSQNKPMRAHPYVLVRLIGLATRQAIPSRISYRVGLMPNLKITASAAAAARIGPKLKQIDALMCDSLGAPAVNLLLMRAETGPTSAAVYAELLFMKKPDRDAETIRQLGRDIAALCNLASNESFALRAFAVTTEDLVAVNIAAHG</sequence>
<name>M9R8X5_9RHOB</name>
<accession>M9R8X5</accession>
<protein>
    <submittedName>
        <fullName evidence="1">Uncharacterized protein</fullName>
    </submittedName>
</protein>
<evidence type="ECO:0000313" key="2">
    <source>
        <dbReference type="Proteomes" id="UP000005307"/>
    </source>
</evidence>
<dbReference type="STRING" id="391626.OAN307_c31330"/>
<proteinExistence type="predicted"/>
<dbReference type="AlphaFoldDB" id="M9R8X5"/>
<dbReference type="EMBL" id="CP003740">
    <property type="protein sequence ID" value="AGI68667.1"/>
    <property type="molecule type" value="Genomic_DNA"/>
</dbReference>
<reference evidence="1 2" key="1">
    <citation type="journal article" date="2013" name="PLoS ONE">
        <title>Poles Apart: Arctic and Antarctic Octadecabacter strains Share High Genome Plasticity and a New Type of Xanthorhodopsin.</title>
        <authorList>
            <person name="Vollmers J."/>
            <person name="Voget S."/>
            <person name="Dietrich S."/>
            <person name="Gollnow K."/>
            <person name="Smits M."/>
            <person name="Meyer K."/>
            <person name="Brinkhoff T."/>
            <person name="Simon M."/>
            <person name="Daniel R."/>
        </authorList>
    </citation>
    <scope>NUCLEOTIDE SEQUENCE [LARGE SCALE GENOMIC DNA]</scope>
    <source>
        <strain evidence="1 2">307</strain>
    </source>
</reference>
<dbReference type="HOGENOM" id="CLU_1720474_0_0_5"/>
<organism evidence="1 2">
    <name type="scientific">Octadecabacter antarcticus 307</name>
    <dbReference type="NCBI Taxonomy" id="391626"/>
    <lineage>
        <taxon>Bacteria</taxon>
        <taxon>Pseudomonadati</taxon>
        <taxon>Pseudomonadota</taxon>
        <taxon>Alphaproteobacteria</taxon>
        <taxon>Rhodobacterales</taxon>
        <taxon>Roseobacteraceae</taxon>
        <taxon>Octadecabacter</taxon>
    </lineage>
</organism>
<dbReference type="Proteomes" id="UP000005307">
    <property type="component" value="Chromosome"/>
</dbReference>